<keyword evidence="8" id="KW-1185">Reference proteome</keyword>
<dbReference type="PANTHER" id="PTHR43918:SF4">
    <property type="entry name" value="CARBOXYLIC ESTER HYDROLASE"/>
    <property type="match status" value="1"/>
</dbReference>
<proteinExistence type="inferred from homology"/>
<name>A0A7R9L3A5_9ACAR</name>
<sequence length="389" mass="42478">MSAMKASNECEMKTLRAQINTSGDSMQTMAEDINDLQQKLSTLDKSNEGVVTDIEVLSENVIYLSEEFPNFMVRTESDIKTLKADLKIAMDSMQTIVADNNDLKQKLCEMSTENNELSEELSALKASKHIIESDVKQLAQEISDKNISCSASVEQDLSSNSSSIGSHNQLTTNSDKTRDETNIQEIFTEIRDQIKDQNKITNNLLNALLREKEKSLTALEGITQSVEDLDDSECISGTVRGHTIQVLSKPVNAFIGIPYAEPPVGPLRFARPKPLTKPLPGIIDATKPKNSCMTGGTGQMGEDCLYVNIWAPHNTTGALKPVMYWIYGGGLGSGSIFSGANDGKALVANDVVVASVNYRLRTFGFLYGGPDSDAPGNMGFYDQVLGLKW</sequence>
<evidence type="ECO:0000259" key="6">
    <source>
        <dbReference type="Pfam" id="PF00135"/>
    </source>
</evidence>
<keyword evidence="2" id="KW-0719">Serine esterase</keyword>
<evidence type="ECO:0000313" key="8">
    <source>
        <dbReference type="Proteomes" id="UP000759131"/>
    </source>
</evidence>
<dbReference type="SUPFAM" id="SSF53474">
    <property type="entry name" value="alpha/beta-Hydrolases"/>
    <property type="match status" value="1"/>
</dbReference>
<keyword evidence="4" id="KW-0325">Glycoprotein</keyword>
<evidence type="ECO:0000256" key="2">
    <source>
        <dbReference type="ARBA" id="ARBA00022487"/>
    </source>
</evidence>
<feature type="non-terminal residue" evidence="7">
    <location>
        <position position="1"/>
    </location>
</feature>
<evidence type="ECO:0000256" key="3">
    <source>
        <dbReference type="ARBA" id="ARBA00022801"/>
    </source>
</evidence>
<comment type="similarity">
    <text evidence="1">Belongs to the type-B carboxylesterase/lipase family.</text>
</comment>
<dbReference type="InterPro" id="IPR019819">
    <property type="entry name" value="Carboxylesterase_B_CS"/>
</dbReference>
<dbReference type="InterPro" id="IPR002018">
    <property type="entry name" value="CarbesteraseB"/>
</dbReference>
<dbReference type="PANTHER" id="PTHR43918">
    <property type="entry name" value="ACETYLCHOLINESTERASE"/>
    <property type="match status" value="1"/>
</dbReference>
<evidence type="ECO:0000256" key="1">
    <source>
        <dbReference type="ARBA" id="ARBA00005964"/>
    </source>
</evidence>
<dbReference type="Pfam" id="PF00135">
    <property type="entry name" value="COesterase"/>
    <property type="match status" value="1"/>
</dbReference>
<feature type="domain" description="Carboxylesterase type B" evidence="6">
    <location>
        <begin position="236"/>
        <end position="389"/>
    </location>
</feature>
<evidence type="ECO:0000313" key="7">
    <source>
        <dbReference type="EMBL" id="CAD7634022.1"/>
    </source>
</evidence>
<feature type="region of interest" description="Disordered" evidence="5">
    <location>
        <begin position="157"/>
        <end position="177"/>
    </location>
</feature>
<reference evidence="7" key="1">
    <citation type="submission" date="2020-11" db="EMBL/GenBank/DDBJ databases">
        <authorList>
            <person name="Tran Van P."/>
        </authorList>
    </citation>
    <scope>NUCLEOTIDE SEQUENCE</scope>
</reference>
<dbReference type="EMBL" id="OC868399">
    <property type="protein sequence ID" value="CAD7634022.1"/>
    <property type="molecule type" value="Genomic_DNA"/>
</dbReference>
<dbReference type="Gene3D" id="1.10.287.1490">
    <property type="match status" value="1"/>
</dbReference>
<gene>
    <name evidence="7" type="ORF">OSB1V03_LOCUS14418</name>
</gene>
<dbReference type="OrthoDB" id="19653at2759"/>
<accession>A0A7R9L3A5</accession>
<dbReference type="PROSITE" id="PS00941">
    <property type="entry name" value="CARBOXYLESTERASE_B_2"/>
    <property type="match status" value="1"/>
</dbReference>
<dbReference type="AlphaFoldDB" id="A0A7R9L3A5"/>
<dbReference type="InterPro" id="IPR029058">
    <property type="entry name" value="AB_hydrolase_fold"/>
</dbReference>
<evidence type="ECO:0000256" key="4">
    <source>
        <dbReference type="ARBA" id="ARBA00023180"/>
    </source>
</evidence>
<dbReference type="Proteomes" id="UP000759131">
    <property type="component" value="Unassembled WGS sequence"/>
</dbReference>
<dbReference type="EMBL" id="CAJPIZ010013824">
    <property type="protein sequence ID" value="CAG2114452.1"/>
    <property type="molecule type" value="Genomic_DNA"/>
</dbReference>
<dbReference type="Gene3D" id="3.40.50.1820">
    <property type="entry name" value="alpha/beta hydrolase"/>
    <property type="match status" value="1"/>
</dbReference>
<protein>
    <recommendedName>
        <fullName evidence="6">Carboxylesterase type B domain-containing protein</fullName>
    </recommendedName>
</protein>
<dbReference type="InterPro" id="IPR050654">
    <property type="entry name" value="AChE-related_enzymes"/>
</dbReference>
<evidence type="ECO:0000256" key="5">
    <source>
        <dbReference type="SAM" id="MobiDB-lite"/>
    </source>
</evidence>
<dbReference type="GO" id="GO:0052689">
    <property type="term" value="F:carboxylic ester hydrolase activity"/>
    <property type="evidence" value="ECO:0007669"/>
    <property type="project" value="UniProtKB-KW"/>
</dbReference>
<keyword evidence="3" id="KW-0378">Hydrolase</keyword>
<organism evidence="7">
    <name type="scientific">Medioppia subpectinata</name>
    <dbReference type="NCBI Taxonomy" id="1979941"/>
    <lineage>
        <taxon>Eukaryota</taxon>
        <taxon>Metazoa</taxon>
        <taxon>Ecdysozoa</taxon>
        <taxon>Arthropoda</taxon>
        <taxon>Chelicerata</taxon>
        <taxon>Arachnida</taxon>
        <taxon>Acari</taxon>
        <taxon>Acariformes</taxon>
        <taxon>Sarcoptiformes</taxon>
        <taxon>Oribatida</taxon>
        <taxon>Brachypylina</taxon>
        <taxon>Oppioidea</taxon>
        <taxon>Oppiidae</taxon>
        <taxon>Medioppia</taxon>
    </lineage>
</organism>